<dbReference type="Gene3D" id="3.20.20.150">
    <property type="entry name" value="Divalent-metal-dependent TIM barrel enzymes"/>
    <property type="match status" value="1"/>
</dbReference>
<evidence type="ECO:0000259" key="1">
    <source>
        <dbReference type="Pfam" id="PF01261"/>
    </source>
</evidence>
<keyword evidence="3" id="KW-1185">Reference proteome</keyword>
<dbReference type="RefSeq" id="WP_229687939.1">
    <property type="nucleotide sequence ID" value="NZ_BMIB01000004.1"/>
</dbReference>
<dbReference type="PANTHER" id="PTHR12110:SF41">
    <property type="entry name" value="INOSOSE DEHYDRATASE"/>
    <property type="match status" value="1"/>
</dbReference>
<keyword evidence="2" id="KW-0413">Isomerase</keyword>
<evidence type="ECO:0000313" key="3">
    <source>
        <dbReference type="Proteomes" id="UP000627292"/>
    </source>
</evidence>
<dbReference type="InterPro" id="IPR036237">
    <property type="entry name" value="Xyl_isomerase-like_sf"/>
</dbReference>
<reference evidence="2" key="1">
    <citation type="journal article" date="2014" name="Int. J. Syst. Evol. Microbiol.">
        <title>Complete genome sequence of Corynebacterium casei LMG S-19264T (=DSM 44701T), isolated from a smear-ripened cheese.</title>
        <authorList>
            <consortium name="US DOE Joint Genome Institute (JGI-PGF)"/>
            <person name="Walter F."/>
            <person name="Albersmeier A."/>
            <person name="Kalinowski J."/>
            <person name="Ruckert C."/>
        </authorList>
    </citation>
    <scope>NUCLEOTIDE SEQUENCE</scope>
    <source>
        <strain evidence="2">CGMCC 1.15290</strain>
    </source>
</reference>
<gene>
    <name evidence="2" type="ORF">GCM10011379_40740</name>
</gene>
<dbReference type="InterPro" id="IPR050312">
    <property type="entry name" value="IolE/XylAMocC-like"/>
</dbReference>
<evidence type="ECO:0000313" key="2">
    <source>
        <dbReference type="EMBL" id="GGH76223.1"/>
    </source>
</evidence>
<protein>
    <submittedName>
        <fullName evidence="2">Sugar phosphate isomerase</fullName>
    </submittedName>
</protein>
<dbReference type="InterPro" id="IPR013022">
    <property type="entry name" value="Xyl_isomerase-like_TIM-brl"/>
</dbReference>
<dbReference type="GO" id="GO:0016853">
    <property type="term" value="F:isomerase activity"/>
    <property type="evidence" value="ECO:0007669"/>
    <property type="project" value="UniProtKB-KW"/>
</dbReference>
<sequence>MAGLQLYTLREQLPGDVKGTIAKVAKAGYSEVEVYGFSKAKGFFGFSVNEFSRILKDNGLKTPSGHYNMDALLSSGSMEEVDAAIDTANMLGHRYITLPYVNAKFRQKAADIHAIAEKVNKAAERIKKAGLKMVYHNHDFEFIPVEGVTLYDVLLKETDASLVDFELDIYWAARVAQDPVALFKKHPGRFPLVHVKDMDKKDDKQTTEVGKGKIDFKRIFKEAKLAGIKHYIIEQEGFTIDPFVSITESCHYLKNVLLA</sequence>
<proteinExistence type="predicted"/>
<accession>A0A917J0I0</accession>
<reference evidence="2" key="2">
    <citation type="submission" date="2020-09" db="EMBL/GenBank/DDBJ databases">
        <authorList>
            <person name="Sun Q."/>
            <person name="Zhou Y."/>
        </authorList>
    </citation>
    <scope>NUCLEOTIDE SEQUENCE</scope>
    <source>
        <strain evidence="2">CGMCC 1.15290</strain>
    </source>
</reference>
<dbReference type="Pfam" id="PF01261">
    <property type="entry name" value="AP_endonuc_2"/>
    <property type="match status" value="1"/>
</dbReference>
<dbReference type="EMBL" id="BMIB01000004">
    <property type="protein sequence ID" value="GGH76223.1"/>
    <property type="molecule type" value="Genomic_DNA"/>
</dbReference>
<organism evidence="2 3">
    <name type="scientific">Filimonas zeae</name>
    <dbReference type="NCBI Taxonomy" id="1737353"/>
    <lineage>
        <taxon>Bacteria</taxon>
        <taxon>Pseudomonadati</taxon>
        <taxon>Bacteroidota</taxon>
        <taxon>Chitinophagia</taxon>
        <taxon>Chitinophagales</taxon>
        <taxon>Chitinophagaceae</taxon>
        <taxon>Filimonas</taxon>
    </lineage>
</organism>
<dbReference type="PANTHER" id="PTHR12110">
    <property type="entry name" value="HYDROXYPYRUVATE ISOMERASE"/>
    <property type="match status" value="1"/>
</dbReference>
<dbReference type="SUPFAM" id="SSF51658">
    <property type="entry name" value="Xylose isomerase-like"/>
    <property type="match status" value="1"/>
</dbReference>
<dbReference type="AlphaFoldDB" id="A0A917J0I0"/>
<feature type="domain" description="Xylose isomerase-like TIM barrel" evidence="1">
    <location>
        <begin position="21"/>
        <end position="236"/>
    </location>
</feature>
<name>A0A917J0I0_9BACT</name>
<comment type="caution">
    <text evidence="2">The sequence shown here is derived from an EMBL/GenBank/DDBJ whole genome shotgun (WGS) entry which is preliminary data.</text>
</comment>
<dbReference type="Proteomes" id="UP000627292">
    <property type="component" value="Unassembled WGS sequence"/>
</dbReference>